<keyword evidence="2" id="KW-0732">Signal</keyword>
<dbReference type="AlphaFoldDB" id="A0AAN8MUM2"/>
<name>A0AAN8MUM2_9PEZI</name>
<organism evidence="3 4">
    <name type="scientific">Orbilia javanica</name>
    <dbReference type="NCBI Taxonomy" id="47235"/>
    <lineage>
        <taxon>Eukaryota</taxon>
        <taxon>Fungi</taxon>
        <taxon>Dikarya</taxon>
        <taxon>Ascomycota</taxon>
        <taxon>Pezizomycotina</taxon>
        <taxon>Orbiliomycetes</taxon>
        <taxon>Orbiliales</taxon>
        <taxon>Orbiliaceae</taxon>
        <taxon>Orbilia</taxon>
    </lineage>
</organism>
<proteinExistence type="predicted"/>
<keyword evidence="4" id="KW-1185">Reference proteome</keyword>
<comment type="caution">
    <text evidence="3">The sequence shown here is derived from an EMBL/GenBank/DDBJ whole genome shotgun (WGS) entry which is preliminary data.</text>
</comment>
<evidence type="ECO:0000313" key="3">
    <source>
        <dbReference type="EMBL" id="KAK6350989.1"/>
    </source>
</evidence>
<accession>A0AAN8MUM2</accession>
<evidence type="ECO:0000256" key="2">
    <source>
        <dbReference type="SAM" id="SignalP"/>
    </source>
</evidence>
<dbReference type="Proteomes" id="UP001313282">
    <property type="component" value="Unassembled WGS sequence"/>
</dbReference>
<evidence type="ECO:0000313" key="4">
    <source>
        <dbReference type="Proteomes" id="UP001313282"/>
    </source>
</evidence>
<protein>
    <submittedName>
        <fullName evidence="3">Uncharacterized protein</fullName>
    </submittedName>
</protein>
<evidence type="ECO:0000256" key="1">
    <source>
        <dbReference type="SAM" id="MobiDB-lite"/>
    </source>
</evidence>
<dbReference type="EMBL" id="JAVHNR010000002">
    <property type="protein sequence ID" value="KAK6350989.1"/>
    <property type="molecule type" value="Genomic_DNA"/>
</dbReference>
<feature type="region of interest" description="Disordered" evidence="1">
    <location>
        <begin position="20"/>
        <end position="39"/>
    </location>
</feature>
<feature type="signal peptide" evidence="2">
    <location>
        <begin position="1"/>
        <end position="21"/>
    </location>
</feature>
<reference evidence="3 4" key="1">
    <citation type="submission" date="2019-10" db="EMBL/GenBank/DDBJ databases">
        <authorList>
            <person name="Palmer J.M."/>
        </authorList>
    </citation>
    <scope>NUCLEOTIDE SEQUENCE [LARGE SCALE GENOMIC DNA]</scope>
    <source>
        <strain evidence="3 4">TWF718</strain>
    </source>
</reference>
<feature type="chain" id="PRO_5042817334" evidence="2">
    <location>
        <begin position="22"/>
        <end position="771"/>
    </location>
</feature>
<gene>
    <name evidence="3" type="ORF">TWF718_004167</name>
</gene>
<sequence length="771" mass="82518">MRIPWLAFLGPGLLFGPAVEGAPGSHHKRKPYDPNDPGTSTSQIMPIGYNYGYIPSADPTSQSTSKTWNPPATSYVPSCSDWVLCYTCPGGYYCPSTETTASPTQSLVIVPTCSSWKACPECRGGYKCWPPKPTYTQAPAQTTSVGLTVIPTCYPWIYCYSCVGGYSCPRDPGPTTSTITKAPKPIVYATPSPTFSVTKGPGVSRSTQYLPTCSSPEPCPTCLWGWSCPVSDPADQTYTVIITQGTYYTTTTETLPASYGGYGYGTYGTSQPPEATLVYDWASYDQPTCPDYIVCPTCALGYYCPSIPPVPSTPAYYQPQNQSPSSISTASLSPSFYPPPCDNYVICQDCFLGYYCPEPSQGVSTTVKDPVKLYGSPPCDDYIVCPTCNLGYYCPPSLSSGPSSNPITVPSYGTPTCSDYLVCPSCPLGYYCPSPPTTSTRPVYNTKSSGDKYNSNSRDPQTPSTTYYIGLPTTTIVVAPTCSEYVLCPVCPGNYYCPSVSPRPVMSKSTPYSYTDPNASEPPTATIPSCDAYVFCPECELGYSCLYRSASSTKKGLKPYKTEGNPNPPISNVANPYPASTPKSRDPTIDGVYVTAPRNLGYGPTSVSAPGLPTCASYVLCPACPLGYYCISTVATTVAASTYYGVAPTGVVEPVYSTSIVSSPSISPPKCPKPVRTVTMTKTRDIYRIYNICAPDPYAILTSFIIPTATISRCDSKPLPSYTKPTSTSSSNCSTCDPGNSFYPVARPTNFSPLSFTNWGQGRPYSQNTAG</sequence>